<keyword evidence="4 10" id="KW-0812">Transmembrane</keyword>
<name>A0A6Q2ZCB6_ESOLU</name>
<dbReference type="GeneTree" id="ENSGT01120000272100"/>
<evidence type="ECO:0000256" key="6">
    <source>
        <dbReference type="ARBA" id="ARBA00022946"/>
    </source>
</evidence>
<keyword evidence="8" id="KW-0496">Mitochondrion</keyword>
<evidence type="ECO:0000256" key="5">
    <source>
        <dbReference type="ARBA" id="ARBA00022792"/>
    </source>
</evidence>
<dbReference type="InParanoid" id="A0A6Q2ZCB6"/>
<reference evidence="11" key="4">
    <citation type="submission" date="2025-09" db="UniProtKB">
        <authorList>
            <consortium name="Ensembl"/>
        </authorList>
    </citation>
    <scope>IDENTIFICATION</scope>
</reference>
<comment type="similarity">
    <text evidence="3">Belongs to the cytochrome c oxidase VIII family.</text>
</comment>
<evidence type="ECO:0000256" key="10">
    <source>
        <dbReference type="SAM" id="Phobius"/>
    </source>
</evidence>
<evidence type="ECO:0008006" key="13">
    <source>
        <dbReference type="Google" id="ProtNLM"/>
    </source>
</evidence>
<reference evidence="11" key="3">
    <citation type="submission" date="2025-08" db="UniProtKB">
        <authorList>
            <consortium name="Ensembl"/>
        </authorList>
    </citation>
    <scope>IDENTIFICATION</scope>
</reference>
<dbReference type="PANTHER" id="PTHR16717">
    <property type="entry name" value="CYTOCHROME C OXIDASE POLYPEPTIDE VIII"/>
    <property type="match status" value="1"/>
</dbReference>
<evidence type="ECO:0000313" key="12">
    <source>
        <dbReference type="Proteomes" id="UP000265140"/>
    </source>
</evidence>
<dbReference type="FunCoup" id="A0A6Q2ZCB6">
    <property type="interactions" value="631"/>
</dbReference>
<dbReference type="InterPro" id="IPR003205">
    <property type="entry name" value="Cyt_c_oxidase_su8"/>
</dbReference>
<dbReference type="Proteomes" id="UP000265140">
    <property type="component" value="Chromosome 7"/>
</dbReference>
<evidence type="ECO:0000256" key="7">
    <source>
        <dbReference type="ARBA" id="ARBA00022989"/>
    </source>
</evidence>
<feature type="transmembrane region" description="Helical" evidence="10">
    <location>
        <begin position="83"/>
        <end position="102"/>
    </location>
</feature>
<evidence type="ECO:0000256" key="8">
    <source>
        <dbReference type="ARBA" id="ARBA00023128"/>
    </source>
</evidence>
<evidence type="ECO:0000256" key="2">
    <source>
        <dbReference type="ARBA" id="ARBA00004673"/>
    </source>
</evidence>
<dbReference type="SUPFAM" id="SSF81431">
    <property type="entry name" value="Mitochondrial cytochrome c oxidase subunit VIIIb (aka IX)"/>
    <property type="match status" value="1"/>
</dbReference>
<proteinExistence type="inferred from homology"/>
<dbReference type="AlphaFoldDB" id="A0A6Q2ZCB6"/>
<dbReference type="OMA" id="MITQKAS"/>
<dbReference type="InterPro" id="IPR036548">
    <property type="entry name" value="Cyt_c_oxidase_su8_sf"/>
</dbReference>
<evidence type="ECO:0000256" key="1">
    <source>
        <dbReference type="ARBA" id="ARBA00004434"/>
    </source>
</evidence>
<comment type="pathway">
    <text evidence="2">Energy metabolism; oxidative phosphorylation.</text>
</comment>
<dbReference type="GO" id="GO:0045277">
    <property type="term" value="C:respiratory chain complex IV"/>
    <property type="evidence" value="ECO:0007669"/>
    <property type="project" value="InterPro"/>
</dbReference>
<keyword evidence="12" id="KW-1185">Reference proteome</keyword>
<evidence type="ECO:0000313" key="11">
    <source>
        <dbReference type="Ensembl" id="ENSELUP00000076129.1"/>
    </source>
</evidence>
<dbReference type="GO" id="GO:0006123">
    <property type="term" value="P:mitochondrial electron transport, cytochrome c to oxygen"/>
    <property type="evidence" value="ECO:0007669"/>
    <property type="project" value="InterPro"/>
</dbReference>
<keyword evidence="6" id="KW-0809">Transit peptide</keyword>
<reference evidence="12" key="1">
    <citation type="journal article" date="2014" name="PLoS ONE">
        <title>The genome and linkage map of the northern pike (Esox lucius): conserved synteny revealed between the salmonid sister group and the Neoteleostei.</title>
        <authorList>
            <person name="Rondeau E.B."/>
            <person name="Minkley D.R."/>
            <person name="Leong J.S."/>
            <person name="Messmer A.M."/>
            <person name="Jantzen J.R."/>
            <person name="von Schalburg K.R."/>
            <person name="Lemon C."/>
            <person name="Bird N.H."/>
            <person name="Koop B.F."/>
        </authorList>
    </citation>
    <scope>NUCLEOTIDE SEQUENCE</scope>
</reference>
<protein>
    <recommendedName>
        <fullName evidence="13">Cytochrome c oxidase subunit 8A, mitochondrial</fullName>
    </recommendedName>
</protein>
<dbReference type="GO" id="GO:0005743">
    <property type="term" value="C:mitochondrial inner membrane"/>
    <property type="evidence" value="ECO:0007669"/>
    <property type="project" value="UniProtKB-SubCell"/>
</dbReference>
<dbReference type="Pfam" id="PF02285">
    <property type="entry name" value="COX8"/>
    <property type="match status" value="1"/>
</dbReference>
<comment type="subcellular location">
    <subcellularLocation>
        <location evidence="1">Mitochondrion inner membrane</location>
        <topology evidence="1">Single-pass membrane protein</topology>
    </subcellularLocation>
</comment>
<sequence length="111" mass="12181">MYLRTTTPIMTLVYPSTTSLADHLRNVKSRSFKNIALFLADMSGLFKAISTRTASALRGSMITQKASVYTRPAKEPVGPVESIIGLGMFSLAILGPSGWILANIENYKKRE</sequence>
<dbReference type="PANTHER" id="PTHR16717:SF8">
    <property type="entry name" value="CYTOCHROME C OXIDASE SUBUNIT 8A"/>
    <property type="match status" value="1"/>
</dbReference>
<dbReference type="Gene3D" id="4.10.81.10">
    <property type="entry name" value="Cytochrome c oxidase, subunit 8"/>
    <property type="match status" value="1"/>
</dbReference>
<dbReference type="Ensembl" id="ENSELUT00000057200.2">
    <property type="protein sequence ID" value="ENSELUP00000076129.1"/>
    <property type="gene ID" value="ENSELUG00000027515.2"/>
</dbReference>
<reference evidence="11" key="2">
    <citation type="submission" date="2020-02" db="EMBL/GenBank/DDBJ databases">
        <title>Esox lucius (northern pike) genome, fEsoLuc1, primary haplotype.</title>
        <authorList>
            <person name="Myers G."/>
            <person name="Karagic N."/>
            <person name="Meyer A."/>
            <person name="Pippel M."/>
            <person name="Reichard M."/>
            <person name="Winkler S."/>
            <person name="Tracey A."/>
            <person name="Sims Y."/>
            <person name="Howe K."/>
            <person name="Rhie A."/>
            <person name="Formenti G."/>
            <person name="Durbin R."/>
            <person name="Fedrigo O."/>
            <person name="Jarvis E.D."/>
        </authorList>
    </citation>
    <scope>NUCLEOTIDE SEQUENCE [LARGE SCALE GENOMIC DNA]</scope>
</reference>
<keyword evidence="7 10" id="KW-1133">Transmembrane helix</keyword>
<evidence type="ECO:0000256" key="4">
    <source>
        <dbReference type="ARBA" id="ARBA00022692"/>
    </source>
</evidence>
<accession>A0A6Q2ZCB6</accession>
<dbReference type="UniPathway" id="UPA00705"/>
<organism evidence="11 12">
    <name type="scientific">Esox lucius</name>
    <name type="common">Northern pike</name>
    <dbReference type="NCBI Taxonomy" id="8010"/>
    <lineage>
        <taxon>Eukaryota</taxon>
        <taxon>Metazoa</taxon>
        <taxon>Chordata</taxon>
        <taxon>Craniata</taxon>
        <taxon>Vertebrata</taxon>
        <taxon>Euteleostomi</taxon>
        <taxon>Actinopterygii</taxon>
        <taxon>Neopterygii</taxon>
        <taxon>Teleostei</taxon>
        <taxon>Protacanthopterygii</taxon>
        <taxon>Esociformes</taxon>
        <taxon>Esocidae</taxon>
        <taxon>Esox</taxon>
    </lineage>
</organism>
<dbReference type="Bgee" id="ENSELUG00000027515">
    <property type="expression patterns" value="Expressed in brain and 14 other cell types or tissues"/>
</dbReference>
<evidence type="ECO:0000256" key="9">
    <source>
        <dbReference type="ARBA" id="ARBA00023136"/>
    </source>
</evidence>
<keyword evidence="9 10" id="KW-0472">Membrane</keyword>
<evidence type="ECO:0000256" key="3">
    <source>
        <dbReference type="ARBA" id="ARBA00010117"/>
    </source>
</evidence>
<keyword evidence="5" id="KW-0999">Mitochondrion inner membrane</keyword>